<reference evidence="6 7" key="1">
    <citation type="submission" date="2019-06" db="EMBL/GenBank/DDBJ databases">
        <title>Sequencing the genomes of 1000 actinobacteria strains.</title>
        <authorList>
            <person name="Klenk H.-P."/>
        </authorList>
    </citation>
    <scope>NUCLEOTIDE SEQUENCE [LARGE SCALE GENOMIC DNA]</scope>
    <source>
        <strain evidence="6 7">DSM 19560</strain>
    </source>
</reference>
<dbReference type="AlphaFoldDB" id="A0A561E826"/>
<keyword evidence="2 4" id="KW-0238">DNA-binding</keyword>
<dbReference type="SUPFAM" id="SSF46689">
    <property type="entry name" value="Homeodomain-like"/>
    <property type="match status" value="1"/>
</dbReference>
<accession>A0A561E826</accession>
<evidence type="ECO:0000256" key="2">
    <source>
        <dbReference type="ARBA" id="ARBA00023125"/>
    </source>
</evidence>
<dbReference type="Pfam" id="PF00440">
    <property type="entry name" value="TetR_N"/>
    <property type="match status" value="1"/>
</dbReference>
<dbReference type="InterPro" id="IPR001647">
    <property type="entry name" value="HTH_TetR"/>
</dbReference>
<name>A0A561E826_9MICO</name>
<dbReference type="PANTHER" id="PTHR30055">
    <property type="entry name" value="HTH-TYPE TRANSCRIPTIONAL REGULATOR RUTR"/>
    <property type="match status" value="1"/>
</dbReference>
<comment type="caution">
    <text evidence="6">The sequence shown here is derived from an EMBL/GenBank/DDBJ whole genome shotgun (WGS) entry which is preliminary data.</text>
</comment>
<keyword evidence="1" id="KW-0805">Transcription regulation</keyword>
<organism evidence="6 7">
    <name type="scientific">Rudaeicoccus suwonensis</name>
    <dbReference type="NCBI Taxonomy" id="657409"/>
    <lineage>
        <taxon>Bacteria</taxon>
        <taxon>Bacillati</taxon>
        <taxon>Actinomycetota</taxon>
        <taxon>Actinomycetes</taxon>
        <taxon>Micrococcales</taxon>
        <taxon>Dermacoccaceae</taxon>
        <taxon>Rudaeicoccus</taxon>
    </lineage>
</organism>
<proteinExistence type="predicted"/>
<dbReference type="SUPFAM" id="SSF48498">
    <property type="entry name" value="Tetracyclin repressor-like, C-terminal domain"/>
    <property type="match status" value="1"/>
</dbReference>
<feature type="domain" description="HTH tetR-type" evidence="5">
    <location>
        <begin position="17"/>
        <end position="76"/>
    </location>
</feature>
<evidence type="ECO:0000313" key="7">
    <source>
        <dbReference type="Proteomes" id="UP000318297"/>
    </source>
</evidence>
<dbReference type="InterPro" id="IPR009057">
    <property type="entry name" value="Homeodomain-like_sf"/>
</dbReference>
<keyword evidence="3" id="KW-0804">Transcription</keyword>
<keyword evidence="7" id="KW-1185">Reference proteome</keyword>
<protein>
    <submittedName>
        <fullName evidence="6">TetR family transcriptional regulator</fullName>
    </submittedName>
</protein>
<dbReference type="Gene3D" id="1.10.357.10">
    <property type="entry name" value="Tetracycline Repressor, domain 2"/>
    <property type="match status" value="1"/>
</dbReference>
<sequence length="195" mass="21295">MVSDGDKPREALRADAARNVGLIREAALGAFRGRGLDTPLAQIAAAAGVSKATIYNHFGGRPGLIDAVITELVAGELYPAMEAARAEPDPWLRIAGWVEARRDLQYREPAFTDAMMGNYPEATSLATLASAVTAFTTRIVKDGHDAGVLRRDLTASDLFWADVGNGLALREMRIPTRRDYNRRTRQFIDGLRLRG</sequence>
<evidence type="ECO:0000256" key="1">
    <source>
        <dbReference type="ARBA" id="ARBA00023015"/>
    </source>
</evidence>
<dbReference type="Proteomes" id="UP000318297">
    <property type="component" value="Unassembled WGS sequence"/>
</dbReference>
<dbReference type="PANTHER" id="PTHR30055:SF234">
    <property type="entry name" value="HTH-TYPE TRANSCRIPTIONAL REGULATOR BETI"/>
    <property type="match status" value="1"/>
</dbReference>
<dbReference type="OrthoDB" id="3192968at2"/>
<dbReference type="PRINTS" id="PR00455">
    <property type="entry name" value="HTHTETR"/>
</dbReference>
<gene>
    <name evidence="6" type="ORF">BKA23_0555</name>
</gene>
<dbReference type="EMBL" id="VIVQ01000001">
    <property type="protein sequence ID" value="TWE11769.1"/>
    <property type="molecule type" value="Genomic_DNA"/>
</dbReference>
<dbReference type="GO" id="GO:0003700">
    <property type="term" value="F:DNA-binding transcription factor activity"/>
    <property type="evidence" value="ECO:0007669"/>
    <property type="project" value="TreeGrafter"/>
</dbReference>
<evidence type="ECO:0000259" key="5">
    <source>
        <dbReference type="PROSITE" id="PS50977"/>
    </source>
</evidence>
<dbReference type="PROSITE" id="PS50977">
    <property type="entry name" value="HTH_TETR_2"/>
    <property type="match status" value="1"/>
</dbReference>
<evidence type="ECO:0000256" key="4">
    <source>
        <dbReference type="PROSITE-ProRule" id="PRU00335"/>
    </source>
</evidence>
<evidence type="ECO:0000256" key="3">
    <source>
        <dbReference type="ARBA" id="ARBA00023163"/>
    </source>
</evidence>
<evidence type="ECO:0000313" key="6">
    <source>
        <dbReference type="EMBL" id="TWE11769.1"/>
    </source>
</evidence>
<dbReference type="GO" id="GO:0000976">
    <property type="term" value="F:transcription cis-regulatory region binding"/>
    <property type="evidence" value="ECO:0007669"/>
    <property type="project" value="TreeGrafter"/>
</dbReference>
<dbReference type="InterPro" id="IPR050109">
    <property type="entry name" value="HTH-type_TetR-like_transc_reg"/>
</dbReference>
<dbReference type="InterPro" id="IPR036271">
    <property type="entry name" value="Tet_transcr_reg_TetR-rel_C_sf"/>
</dbReference>
<feature type="DNA-binding region" description="H-T-H motif" evidence="4">
    <location>
        <begin position="39"/>
        <end position="58"/>
    </location>
</feature>